<feature type="chain" id="PRO_5034023488" evidence="1">
    <location>
        <begin position="22"/>
        <end position="142"/>
    </location>
</feature>
<sequence>MRFTTITLAALAALFTTPILADWEIYTGTCSNFGETGYPYPNTLEPVTCDQCGECGRSGNYDGDPENGEPFTSTNPCCADEDCRGDYSLTYIPNNQYHNIYLGDEQIGYCEPQGYHAGDCNPNGVYSCAIGSVRICHSDYCN</sequence>
<keyword evidence="1" id="KW-0732">Signal</keyword>
<name>A0A8H3V915_VENIN</name>
<dbReference type="EMBL" id="WNWS01000063">
    <property type="protein sequence ID" value="KAE9983383.1"/>
    <property type="molecule type" value="Genomic_DNA"/>
</dbReference>
<dbReference type="Proteomes" id="UP000447873">
    <property type="component" value="Unassembled WGS sequence"/>
</dbReference>
<evidence type="ECO:0000313" key="2">
    <source>
        <dbReference type="EMBL" id="KAE9983383.1"/>
    </source>
</evidence>
<evidence type="ECO:0000313" key="3">
    <source>
        <dbReference type="Proteomes" id="UP000447873"/>
    </source>
</evidence>
<feature type="signal peptide" evidence="1">
    <location>
        <begin position="1"/>
        <end position="21"/>
    </location>
</feature>
<proteinExistence type="predicted"/>
<comment type="caution">
    <text evidence="2">The sequence shown here is derived from an EMBL/GenBank/DDBJ whole genome shotgun (WGS) entry which is preliminary data.</text>
</comment>
<organism evidence="2 3">
    <name type="scientific">Venturia inaequalis</name>
    <name type="common">Apple scab fungus</name>
    <dbReference type="NCBI Taxonomy" id="5025"/>
    <lineage>
        <taxon>Eukaryota</taxon>
        <taxon>Fungi</taxon>
        <taxon>Dikarya</taxon>
        <taxon>Ascomycota</taxon>
        <taxon>Pezizomycotina</taxon>
        <taxon>Dothideomycetes</taxon>
        <taxon>Pleosporomycetidae</taxon>
        <taxon>Venturiales</taxon>
        <taxon>Venturiaceae</taxon>
        <taxon>Venturia</taxon>
    </lineage>
</organism>
<evidence type="ECO:0000256" key="1">
    <source>
        <dbReference type="SAM" id="SignalP"/>
    </source>
</evidence>
<reference evidence="2 3" key="1">
    <citation type="submission" date="2018-12" db="EMBL/GenBank/DDBJ databases">
        <title>Venturia inaequalis Genome Resource.</title>
        <authorList>
            <person name="Lichtner F.J."/>
        </authorList>
    </citation>
    <scope>NUCLEOTIDE SEQUENCE [LARGE SCALE GENOMIC DNA]</scope>
    <source>
        <strain evidence="2 3">120213</strain>
    </source>
</reference>
<dbReference type="AlphaFoldDB" id="A0A8H3V915"/>
<protein>
    <submittedName>
        <fullName evidence="2">Uncharacterized protein</fullName>
    </submittedName>
</protein>
<accession>A0A8H3V915</accession>
<gene>
    <name evidence="2" type="ORF">EG328_010020</name>
</gene>